<dbReference type="VEuPathDB" id="FungiDB:HZS61_017876"/>
<dbReference type="AlphaFoldDB" id="A0A420ME26"/>
<gene>
    <name evidence="2" type="ORF">BFJ69_g15522</name>
</gene>
<accession>A0A420ME26</accession>
<evidence type="ECO:0000313" key="3">
    <source>
        <dbReference type="Proteomes" id="UP000285084"/>
    </source>
</evidence>
<evidence type="ECO:0000313" key="2">
    <source>
        <dbReference type="EMBL" id="RKK66303.1"/>
    </source>
</evidence>
<organism evidence="2 3">
    <name type="scientific">Fusarium oxysporum</name>
    <name type="common">Fusarium vascular wilt</name>
    <dbReference type="NCBI Taxonomy" id="5507"/>
    <lineage>
        <taxon>Eukaryota</taxon>
        <taxon>Fungi</taxon>
        <taxon>Dikarya</taxon>
        <taxon>Ascomycota</taxon>
        <taxon>Pezizomycotina</taxon>
        <taxon>Sordariomycetes</taxon>
        <taxon>Hypocreomycetidae</taxon>
        <taxon>Hypocreales</taxon>
        <taxon>Nectriaceae</taxon>
        <taxon>Fusarium</taxon>
        <taxon>Fusarium oxysporum species complex</taxon>
    </lineage>
</organism>
<dbReference type="EMBL" id="MRCX01000306">
    <property type="protein sequence ID" value="RKK66303.1"/>
    <property type="molecule type" value="Genomic_DNA"/>
</dbReference>
<reference evidence="2 3" key="1">
    <citation type="journal article" date="2018" name="Sci. Rep.">
        <title>Characterisation of pathogen-specific regions and novel effector candidates in Fusarium oxysporum f. sp. cepae.</title>
        <authorList>
            <person name="Armitage A.D."/>
            <person name="Taylor A."/>
            <person name="Sobczyk M.K."/>
            <person name="Baxter L."/>
            <person name="Greenfield B.P."/>
            <person name="Bates H.J."/>
            <person name="Wilson F."/>
            <person name="Jackson A.C."/>
            <person name="Ott S."/>
            <person name="Harrison R.J."/>
            <person name="Clarkson J.P."/>
        </authorList>
    </citation>
    <scope>NUCLEOTIDE SEQUENCE [LARGE SCALE GENOMIC DNA]</scope>
    <source>
        <strain evidence="2 3">Fo_A13</strain>
    </source>
</reference>
<dbReference type="Proteomes" id="UP000285084">
    <property type="component" value="Unassembled WGS sequence"/>
</dbReference>
<name>A0A420ME26_FUSOX</name>
<evidence type="ECO:0000256" key="1">
    <source>
        <dbReference type="SAM" id="MobiDB-lite"/>
    </source>
</evidence>
<feature type="region of interest" description="Disordered" evidence="1">
    <location>
        <begin position="59"/>
        <end position="84"/>
    </location>
</feature>
<comment type="caution">
    <text evidence="2">The sequence shown here is derived from an EMBL/GenBank/DDBJ whole genome shotgun (WGS) entry which is preliminary data.</text>
</comment>
<proteinExistence type="predicted"/>
<protein>
    <submittedName>
        <fullName evidence="2">Uncharacterized protein</fullName>
    </submittedName>
</protein>
<sequence length="84" mass="8803">MYTRIANLDIPDAMSNAALSGVNLPVLESQDNIVLEPLSSDSSNRAYSQDGQASRVLTSVASTMKETSMEPSVTGPSSATRTPA</sequence>